<protein>
    <submittedName>
        <fullName evidence="1">Uncharacterized protein</fullName>
    </submittedName>
</protein>
<dbReference type="Proteomes" id="UP000004994">
    <property type="component" value="Chromosome 3"/>
</dbReference>
<sequence length="66" mass="7825">MERLVKSDVKYRFVYTHGKGDEEKGSCRKLTLVTNTIATIAFYVRWQLLWVLATENDLTRRHKLPQ</sequence>
<organism evidence="1">
    <name type="scientific">Solanum lycopersicum</name>
    <name type="common">Tomato</name>
    <name type="synonym">Lycopersicon esculentum</name>
    <dbReference type="NCBI Taxonomy" id="4081"/>
    <lineage>
        <taxon>Eukaryota</taxon>
        <taxon>Viridiplantae</taxon>
        <taxon>Streptophyta</taxon>
        <taxon>Embryophyta</taxon>
        <taxon>Tracheophyta</taxon>
        <taxon>Spermatophyta</taxon>
        <taxon>Magnoliopsida</taxon>
        <taxon>eudicotyledons</taxon>
        <taxon>Gunneridae</taxon>
        <taxon>Pentapetalae</taxon>
        <taxon>asterids</taxon>
        <taxon>lamiids</taxon>
        <taxon>Solanales</taxon>
        <taxon>Solanaceae</taxon>
        <taxon>Solanoideae</taxon>
        <taxon>Solaneae</taxon>
        <taxon>Solanum</taxon>
        <taxon>Solanum subgen. Lycopersicon</taxon>
    </lineage>
</organism>
<evidence type="ECO:0000313" key="2">
    <source>
        <dbReference type="Proteomes" id="UP000004994"/>
    </source>
</evidence>
<dbReference type="AlphaFoldDB" id="A0A3Q7G934"/>
<reference evidence="1" key="1">
    <citation type="journal article" date="2012" name="Nature">
        <title>The tomato genome sequence provides insights into fleshy fruit evolution.</title>
        <authorList>
            <consortium name="Tomato Genome Consortium"/>
        </authorList>
    </citation>
    <scope>NUCLEOTIDE SEQUENCE [LARGE SCALE GENOMIC DNA]</scope>
    <source>
        <strain evidence="1">cv. Heinz 1706</strain>
    </source>
</reference>
<keyword evidence="2" id="KW-1185">Reference proteome</keyword>
<dbReference type="InParanoid" id="A0A3Q7G934"/>
<evidence type="ECO:0000313" key="1">
    <source>
        <dbReference type="EnsemblPlants" id="Solyc03g078437.1.1"/>
    </source>
</evidence>
<reference evidence="1" key="2">
    <citation type="submission" date="2019-01" db="UniProtKB">
        <authorList>
            <consortium name="EnsemblPlants"/>
        </authorList>
    </citation>
    <scope>IDENTIFICATION</scope>
    <source>
        <strain evidence="1">cv. Heinz 1706</strain>
    </source>
</reference>
<name>A0A3Q7G934_SOLLC</name>
<proteinExistence type="predicted"/>
<accession>A0A3Q7G934</accession>
<dbReference type="Gramene" id="Solyc03g078437.1.1">
    <property type="protein sequence ID" value="Solyc03g078437.1.1"/>
    <property type="gene ID" value="Solyc03g078437.1"/>
</dbReference>
<dbReference type="EnsemblPlants" id="Solyc03g078437.1.1">
    <property type="protein sequence ID" value="Solyc03g078437.1.1"/>
    <property type="gene ID" value="Solyc03g078437.1"/>
</dbReference>